<evidence type="ECO:0000313" key="2">
    <source>
        <dbReference type="Proteomes" id="UP000183104"/>
    </source>
</evidence>
<evidence type="ECO:0000313" key="1">
    <source>
        <dbReference type="EMBL" id="SCY08744.1"/>
    </source>
</evidence>
<accession>A0A1G5D268</accession>
<dbReference type="EMBL" id="FMUN01000003">
    <property type="protein sequence ID" value="SCY08744.1"/>
    <property type="molecule type" value="Genomic_DNA"/>
</dbReference>
<gene>
    <name evidence="1" type="ORF">SAMN05661077_1145</name>
</gene>
<dbReference type="RefSeq" id="WP_143004083.1">
    <property type="nucleotide sequence ID" value="NZ_FMUN01000003.1"/>
</dbReference>
<dbReference type="AlphaFoldDB" id="A0A1G5D268"/>
<dbReference type="Gene3D" id="1.10.10.2910">
    <property type="match status" value="1"/>
</dbReference>
<proteinExistence type="predicted"/>
<organism evidence="1 2">
    <name type="scientific">Thiohalorhabdus denitrificans</name>
    <dbReference type="NCBI Taxonomy" id="381306"/>
    <lineage>
        <taxon>Bacteria</taxon>
        <taxon>Pseudomonadati</taxon>
        <taxon>Pseudomonadota</taxon>
        <taxon>Gammaproteobacteria</taxon>
        <taxon>Thiohalorhabdales</taxon>
        <taxon>Thiohalorhabdaceae</taxon>
        <taxon>Thiohalorhabdus</taxon>
    </lineage>
</organism>
<protein>
    <submittedName>
        <fullName evidence="1">Uncharacterized protein</fullName>
    </submittedName>
</protein>
<name>A0A1G5D268_9GAMM</name>
<dbReference type="Proteomes" id="UP000183104">
    <property type="component" value="Unassembled WGS sequence"/>
</dbReference>
<sequence>MAEEEHDPRNLLSQLFEQARIYERGKDYKELLDFVVRLRNFAPFNSMLLHIQRPGLKYAASAKDWADRFERGVKEDARPLLILWPFGPVALVFDVDDTFGGKELPKDVAKAFRAHGTLGEDELQKKFEILENKRIFVKGVDHADGSAGYIWKEPLAEREKEEYIYPLRINKNHKNSVQFSTLIHELGHLFLGHLGGDEKLKIKDRSYLGYREREIEAESVSYIVCKRCGVTPESEKYLLGLINSDFSFGSLDVYPIFKAAGRVETELGYAPQMNLGVDK</sequence>
<dbReference type="OrthoDB" id="7605626at2"/>
<reference evidence="2" key="1">
    <citation type="submission" date="2016-10" db="EMBL/GenBank/DDBJ databases">
        <authorList>
            <person name="Varghese N."/>
        </authorList>
    </citation>
    <scope>NUCLEOTIDE SEQUENCE [LARGE SCALE GENOMIC DNA]</scope>
    <source>
        <strain evidence="2">HL 19</strain>
    </source>
</reference>
<keyword evidence="2" id="KW-1185">Reference proteome</keyword>